<dbReference type="InterPro" id="IPR003959">
    <property type="entry name" value="ATPase_AAA_core"/>
</dbReference>
<keyword evidence="3" id="KW-0378">Hydrolase</keyword>
<dbReference type="Gene3D" id="1.10.8.60">
    <property type="match status" value="1"/>
</dbReference>
<protein>
    <submittedName>
        <fullName evidence="3">p-loop containing nucleoside triphosphate hydrolase protein</fullName>
    </submittedName>
</protein>
<dbReference type="InterPro" id="IPR050168">
    <property type="entry name" value="AAA_ATPase_domain"/>
</dbReference>
<sequence length="837" mass="93052">MVSVNNTDQLSNLTNSDFKKSLITTSKLNLKLDSNSLKFSLNINKKVGKSSLLVSNNIFNKLKLESESQDDLIPISVAILNDAEDNFDWNKLNWWIGYAQLDKNLKDKTSYFFDSSNKKLLEDRGEFRNSTLLDPSVSNIDILIKRTNIFNFNEVILERILDQNQSKQSIDDKKIITNLIDSKMVLKENSTFTLNVSNDPKTIVEIKLKVLLTSPTSQGVLDSSTRVILTSNSEDSDPSDYSTPVQPQSPSLNPLLNLHPLQLISDPSFFKNSDFNPKDSSALPSDMRPLQSIQLPFKIASKPFTTIHQLENENLRGHIDIHSSLAVPIDVMMQLQLMNGDWIVLTTTDSKSRWTQVFGLNQKVFNEMCQKLSGERFDLHKPLVLIDAILGFNLGLSNSSELVTLQRVTSYPFTSPFPLQPIVAQSVSLAWINSSYLEIKSIQKAAVQALKNYFQSGLKVVKQDDIIPLPVSVNCAELQPVIVQDKSAEASEILIDLNEDPNFSPPSIKSIILYFKVLSNTPTSELGALIDPNDCTATTLQPTNQNNLIPSRLNTYFDLPKIHLADNINLTKLRELIDSCLDPMSHELDINCSILISGPRGSGKYPLIKSCADEAGLQLVDINCFALIDENDSKTEEAVVNFFNTVVNSAPCIAVLSHIEAFGKKFQSSDVMMEPWLITMLIQNIKDLFGKKMDKLLPITLIATCETTEGMAPGLVGVFRHELNLGAPDESMRLSYLTQLMKDSNLASDVDSESLAIETAALMNKDLKDLVDRAGGLAYQRILKDLPKSNLPHFSEGLECGANLLASDFNKALDQSRSQFSDSIGAPKIPNVTWDDV</sequence>
<dbReference type="GO" id="GO:0005524">
    <property type="term" value="F:ATP binding"/>
    <property type="evidence" value="ECO:0007669"/>
    <property type="project" value="InterPro"/>
</dbReference>
<keyword evidence="4" id="KW-1185">Reference proteome</keyword>
<feature type="non-terminal residue" evidence="3">
    <location>
        <position position="837"/>
    </location>
</feature>
<feature type="domain" description="ATPase AAA-type core" evidence="1">
    <location>
        <begin position="594"/>
        <end position="725"/>
    </location>
</feature>
<name>A0A137PG29_CONC2</name>
<evidence type="ECO:0000259" key="1">
    <source>
        <dbReference type="Pfam" id="PF00004"/>
    </source>
</evidence>
<evidence type="ECO:0000313" key="3">
    <source>
        <dbReference type="EMBL" id="KXN73930.1"/>
    </source>
</evidence>
<dbReference type="Pfam" id="PF23315">
    <property type="entry name" value="PEX6_4th"/>
    <property type="match status" value="1"/>
</dbReference>
<organism evidence="3 4">
    <name type="scientific">Conidiobolus coronatus (strain ATCC 28846 / CBS 209.66 / NRRL 28638)</name>
    <name type="common">Delacroixia coronata</name>
    <dbReference type="NCBI Taxonomy" id="796925"/>
    <lineage>
        <taxon>Eukaryota</taxon>
        <taxon>Fungi</taxon>
        <taxon>Fungi incertae sedis</taxon>
        <taxon>Zoopagomycota</taxon>
        <taxon>Entomophthoromycotina</taxon>
        <taxon>Entomophthoromycetes</taxon>
        <taxon>Entomophthorales</taxon>
        <taxon>Ancylistaceae</taxon>
        <taxon>Conidiobolus</taxon>
    </lineage>
</organism>
<dbReference type="OMA" id="NIENYPR"/>
<dbReference type="AlphaFoldDB" id="A0A137PG29"/>
<dbReference type="PANTHER" id="PTHR23077:SF9">
    <property type="entry name" value="PEROXISOMAL ATPASE PEX6"/>
    <property type="match status" value="1"/>
</dbReference>
<dbReference type="SUPFAM" id="SSF52540">
    <property type="entry name" value="P-loop containing nucleoside triphosphate hydrolases"/>
    <property type="match status" value="1"/>
</dbReference>
<reference evidence="3 4" key="1">
    <citation type="journal article" date="2015" name="Genome Biol. Evol.">
        <title>Phylogenomic analyses indicate that early fungi evolved digesting cell walls of algal ancestors of land plants.</title>
        <authorList>
            <person name="Chang Y."/>
            <person name="Wang S."/>
            <person name="Sekimoto S."/>
            <person name="Aerts A.L."/>
            <person name="Choi C."/>
            <person name="Clum A."/>
            <person name="LaButti K.M."/>
            <person name="Lindquist E.A."/>
            <person name="Yee Ngan C."/>
            <person name="Ohm R.A."/>
            <person name="Salamov A.A."/>
            <person name="Grigoriev I.V."/>
            <person name="Spatafora J.W."/>
            <person name="Berbee M.L."/>
        </authorList>
    </citation>
    <scope>NUCLEOTIDE SEQUENCE [LARGE SCALE GENOMIC DNA]</scope>
    <source>
        <strain evidence="3 4">NRRL 28638</strain>
    </source>
</reference>
<dbReference type="GO" id="GO:0016558">
    <property type="term" value="P:protein import into peroxisome matrix"/>
    <property type="evidence" value="ECO:0007669"/>
    <property type="project" value="TreeGrafter"/>
</dbReference>
<accession>A0A137PG29</accession>
<dbReference type="EMBL" id="KQ964429">
    <property type="protein sequence ID" value="KXN73930.1"/>
    <property type="molecule type" value="Genomic_DNA"/>
</dbReference>
<dbReference type="Pfam" id="PF00004">
    <property type="entry name" value="AAA"/>
    <property type="match status" value="1"/>
</dbReference>
<evidence type="ECO:0000313" key="4">
    <source>
        <dbReference type="Proteomes" id="UP000070444"/>
    </source>
</evidence>
<dbReference type="GO" id="GO:0005829">
    <property type="term" value="C:cytosol"/>
    <property type="evidence" value="ECO:0007669"/>
    <property type="project" value="TreeGrafter"/>
</dbReference>
<dbReference type="OrthoDB" id="5553750at2759"/>
<dbReference type="Gene3D" id="3.40.50.300">
    <property type="entry name" value="P-loop containing nucleotide triphosphate hydrolases"/>
    <property type="match status" value="1"/>
</dbReference>
<dbReference type="InterPro" id="IPR056995">
    <property type="entry name" value="PEX6_4th_dom"/>
</dbReference>
<dbReference type="Proteomes" id="UP000070444">
    <property type="component" value="Unassembled WGS sequence"/>
</dbReference>
<dbReference type="PANTHER" id="PTHR23077">
    <property type="entry name" value="AAA-FAMILY ATPASE"/>
    <property type="match status" value="1"/>
</dbReference>
<dbReference type="STRING" id="796925.A0A137PG29"/>
<evidence type="ECO:0000259" key="2">
    <source>
        <dbReference type="Pfam" id="PF23315"/>
    </source>
</evidence>
<dbReference type="InterPro" id="IPR027417">
    <property type="entry name" value="P-loop_NTPase"/>
</dbReference>
<dbReference type="GO" id="GO:0016887">
    <property type="term" value="F:ATP hydrolysis activity"/>
    <property type="evidence" value="ECO:0007669"/>
    <property type="project" value="InterPro"/>
</dbReference>
<proteinExistence type="predicted"/>
<feature type="domain" description="Peroxisomal ATPase PEX6 fourth" evidence="2">
    <location>
        <begin position="421"/>
        <end position="522"/>
    </location>
</feature>
<dbReference type="GO" id="GO:0005778">
    <property type="term" value="C:peroxisomal membrane"/>
    <property type="evidence" value="ECO:0007669"/>
    <property type="project" value="TreeGrafter"/>
</dbReference>
<gene>
    <name evidence="3" type="ORF">CONCODRAFT_2998</name>
</gene>